<name>N8SBY6_9GAMM</name>
<dbReference type="SUPFAM" id="SSF102114">
    <property type="entry name" value="Radical SAM enzymes"/>
    <property type="match status" value="1"/>
</dbReference>
<gene>
    <name evidence="8" type="ORF">F985_02012</name>
</gene>
<evidence type="ECO:0000259" key="7">
    <source>
        <dbReference type="Pfam" id="PF13186"/>
    </source>
</evidence>
<dbReference type="PANTHER" id="PTHR11228:SF7">
    <property type="entry name" value="PQQA PEPTIDE CYCLASE"/>
    <property type="match status" value="1"/>
</dbReference>
<evidence type="ECO:0008006" key="10">
    <source>
        <dbReference type="Google" id="ProtNLM"/>
    </source>
</evidence>
<keyword evidence="2" id="KW-0949">S-adenosyl-L-methionine</keyword>
<dbReference type="Gene3D" id="3.20.20.70">
    <property type="entry name" value="Aldolase class I"/>
    <property type="match status" value="1"/>
</dbReference>
<evidence type="ECO:0000259" key="6">
    <source>
        <dbReference type="Pfam" id="PF04055"/>
    </source>
</evidence>
<evidence type="ECO:0000256" key="1">
    <source>
        <dbReference type="ARBA" id="ARBA00001966"/>
    </source>
</evidence>
<evidence type="ECO:0000313" key="8">
    <source>
        <dbReference type="EMBL" id="ENU43299.1"/>
    </source>
</evidence>
<evidence type="ECO:0000256" key="5">
    <source>
        <dbReference type="ARBA" id="ARBA00023014"/>
    </source>
</evidence>
<dbReference type="PATRIC" id="fig|520709.3.peg.1958"/>
<dbReference type="InterPro" id="IPR050377">
    <property type="entry name" value="Radical_SAM_PqqE_MftC-like"/>
</dbReference>
<dbReference type="GO" id="GO:0051536">
    <property type="term" value="F:iron-sulfur cluster binding"/>
    <property type="evidence" value="ECO:0007669"/>
    <property type="project" value="UniProtKB-KW"/>
</dbReference>
<dbReference type="Pfam" id="PF04055">
    <property type="entry name" value="Radical_SAM"/>
    <property type="match status" value="1"/>
</dbReference>
<protein>
    <recommendedName>
        <fullName evidence="10">Radical SAM protein</fullName>
    </recommendedName>
</protein>
<sequence length="283" mass="32727">MKLPLVMNVFYRFTADNFPESYKPTARGLYNKINKIVTYGYKNSDIFTAIDFEINSQCNLECSYCPSSFKDGRGENYMSEDTYRKVIDDLALMNYKGRVSPHFFGEPLLDKRLPKLISYARSKLAEADIVIHTNGIKLNESNYVELIKAGVSGFLVTQHTKKMPKVFLETFEKFKKDGKIILRSLNNKTLFNRAGTVDYEKSRKMTRCYYLSDEISITHQGNVVCTNDFHESHSFGNVNNTSLRDIWLSPHFKKIRTDVQNGVFELDMCKKCTQQDIKVMNLD</sequence>
<organism evidence="8 9">
    <name type="scientific">Acinetobacter seifertii</name>
    <dbReference type="NCBI Taxonomy" id="1530123"/>
    <lineage>
        <taxon>Bacteria</taxon>
        <taxon>Pseudomonadati</taxon>
        <taxon>Pseudomonadota</taxon>
        <taxon>Gammaproteobacteria</taxon>
        <taxon>Moraxellales</taxon>
        <taxon>Moraxellaceae</taxon>
        <taxon>Acinetobacter</taxon>
        <taxon>Acinetobacter calcoaceticus/baumannii complex</taxon>
    </lineage>
</organism>
<dbReference type="InterPro" id="IPR058240">
    <property type="entry name" value="rSAM_sf"/>
</dbReference>
<dbReference type="HOGENOM" id="CLU_009273_1_3_6"/>
<dbReference type="GO" id="GO:0046872">
    <property type="term" value="F:metal ion binding"/>
    <property type="evidence" value="ECO:0007669"/>
    <property type="project" value="UniProtKB-KW"/>
</dbReference>
<keyword evidence="5" id="KW-0411">Iron-sulfur</keyword>
<comment type="caution">
    <text evidence="8">The sequence shown here is derived from an EMBL/GenBank/DDBJ whole genome shotgun (WGS) entry which is preliminary data.</text>
</comment>
<evidence type="ECO:0000256" key="4">
    <source>
        <dbReference type="ARBA" id="ARBA00023004"/>
    </source>
</evidence>
<evidence type="ECO:0000256" key="3">
    <source>
        <dbReference type="ARBA" id="ARBA00022723"/>
    </source>
</evidence>
<dbReference type="AlphaFoldDB" id="N8SBY6"/>
<proteinExistence type="predicted"/>
<dbReference type="PANTHER" id="PTHR11228">
    <property type="entry name" value="RADICAL SAM DOMAIN PROTEIN"/>
    <property type="match status" value="1"/>
</dbReference>
<evidence type="ECO:0000313" key="9">
    <source>
        <dbReference type="Proteomes" id="UP000013065"/>
    </source>
</evidence>
<dbReference type="InterPro" id="IPR007197">
    <property type="entry name" value="rSAM"/>
</dbReference>
<dbReference type="SFLD" id="SFLDG01067">
    <property type="entry name" value="SPASM/twitch_domain_containing"/>
    <property type="match status" value="1"/>
</dbReference>
<dbReference type="GO" id="GO:0003824">
    <property type="term" value="F:catalytic activity"/>
    <property type="evidence" value="ECO:0007669"/>
    <property type="project" value="InterPro"/>
</dbReference>
<dbReference type="InterPro" id="IPR023885">
    <property type="entry name" value="4Fe4S-binding_SPASM_dom"/>
</dbReference>
<feature type="domain" description="4Fe4S-binding SPASM" evidence="7">
    <location>
        <begin position="208"/>
        <end position="273"/>
    </location>
</feature>
<dbReference type="EMBL" id="APOO01000021">
    <property type="protein sequence ID" value="ENU43299.1"/>
    <property type="molecule type" value="Genomic_DNA"/>
</dbReference>
<dbReference type="CDD" id="cd21109">
    <property type="entry name" value="SPASM"/>
    <property type="match status" value="1"/>
</dbReference>
<reference evidence="9" key="1">
    <citation type="submission" date="2013-02" db="EMBL/GenBank/DDBJ databases">
        <title>The Genome Sequence of Acinetobacter sp. NIPH 973.</title>
        <authorList>
            <consortium name="The Broad Institute Genome Sequencing Platform"/>
            <consortium name="The Broad Institute Genome Sequencing Center for Infectious Disease"/>
            <person name="Cerqueira G."/>
            <person name="Feldgarden M."/>
            <person name="Courvalin P."/>
            <person name="Perichon B."/>
            <person name="Grillot-Courvalin C."/>
            <person name="Clermont D."/>
            <person name="Rocha E."/>
            <person name="Yoon E.-J."/>
            <person name="Nemec A."/>
            <person name="Walker B."/>
            <person name="Young S.K."/>
            <person name="Zeng Q."/>
            <person name="Gargeya S."/>
            <person name="Fitzgerald M."/>
            <person name="Haas B."/>
            <person name="Abouelleil A."/>
            <person name="Alvarado L."/>
            <person name="Arachchi H.M."/>
            <person name="Berlin A.M."/>
            <person name="Chapman S.B."/>
            <person name="Dewar J."/>
            <person name="Goldberg J."/>
            <person name="Griggs A."/>
            <person name="Gujja S."/>
            <person name="Hansen M."/>
            <person name="Howarth C."/>
            <person name="Imamovic A."/>
            <person name="Larimer J."/>
            <person name="McCowan C."/>
            <person name="Murphy C."/>
            <person name="Neiman D."/>
            <person name="Pearson M."/>
            <person name="Priest M."/>
            <person name="Roberts A."/>
            <person name="Saif S."/>
            <person name="Shea T."/>
            <person name="Sisk P."/>
            <person name="Sykes S."/>
            <person name="Wortman J."/>
            <person name="Nusbaum C."/>
            <person name="Birren B."/>
        </authorList>
    </citation>
    <scope>NUCLEOTIDE SEQUENCE [LARGE SCALE GENOMIC DNA]</scope>
    <source>
        <strain evidence="9">NIPH 973</strain>
    </source>
</reference>
<accession>N8SBY6</accession>
<dbReference type="RefSeq" id="WP_004700460.1">
    <property type="nucleotide sequence ID" value="NZ_KB851200.1"/>
</dbReference>
<keyword evidence="3" id="KW-0479">Metal-binding</keyword>
<dbReference type="CDD" id="cd01335">
    <property type="entry name" value="Radical_SAM"/>
    <property type="match status" value="1"/>
</dbReference>
<evidence type="ECO:0000256" key="2">
    <source>
        <dbReference type="ARBA" id="ARBA00022691"/>
    </source>
</evidence>
<keyword evidence="4" id="KW-0408">Iron</keyword>
<dbReference type="Proteomes" id="UP000013065">
    <property type="component" value="Unassembled WGS sequence"/>
</dbReference>
<dbReference type="OrthoDB" id="9782387at2"/>
<dbReference type="Pfam" id="PF13186">
    <property type="entry name" value="SPASM"/>
    <property type="match status" value="1"/>
</dbReference>
<reference evidence="8 9" key="2">
    <citation type="journal article" date="2015" name="Int. J. Syst. Evol. Microbiol.">
        <title>Acinetobacter seifertii sp. nov., a member of the Acinetobacter calcoaceticus-Acinetobacter baumannii complex isolated from human clinical specimens.</title>
        <authorList>
            <person name="Nemec A."/>
            <person name="Krizova L."/>
            <person name="Maixnerova M."/>
            <person name="Sedo O."/>
            <person name="Brisse S."/>
            <person name="Higgins P.G."/>
        </authorList>
    </citation>
    <scope>NUCLEOTIDE SEQUENCE [LARGE SCALE GENOMIC DNA]</scope>
    <source>
        <strain evidence="8 9">NIPH 973</strain>
    </source>
</reference>
<dbReference type="InterPro" id="IPR013785">
    <property type="entry name" value="Aldolase_TIM"/>
</dbReference>
<dbReference type="SFLD" id="SFLDS00029">
    <property type="entry name" value="Radical_SAM"/>
    <property type="match status" value="1"/>
</dbReference>
<feature type="domain" description="Radical SAM core" evidence="6">
    <location>
        <begin position="56"/>
        <end position="157"/>
    </location>
</feature>
<comment type="cofactor">
    <cofactor evidence="1">
        <name>[4Fe-4S] cluster</name>
        <dbReference type="ChEBI" id="CHEBI:49883"/>
    </cofactor>
</comment>